<evidence type="ECO:0000256" key="5">
    <source>
        <dbReference type="ARBA" id="ARBA00023136"/>
    </source>
</evidence>
<evidence type="ECO:0000256" key="6">
    <source>
        <dbReference type="ARBA" id="ARBA00023180"/>
    </source>
</evidence>
<sequence>MISGWFDAFRENGEPTWFNEIKSPLPIDTFTVAIFWLFLTPLIAFLIILPGVRKRKGISSISFILAMTTGATILVSIYYPGWHESNARIFSSYRSFSSSKIHAKIGVKIGLKHVNITLKSLCKDDLLENETISQFSNQFLYNERFKFDEVSTLSKELLIATKKGLPYPILKVVEYLSVNGGGFPWGREYRLAGYYATFCLWLAFGFWILLIVFICLLPHHTFHISSLVGVSIITADFIYAYNIPKPLIIRFEGPNKTVVDLVFNLSTCFYSTLLAGTGSLIFGVVGWIMQDYFGYQFKTFFTGVIDDNVVRSREKFDWNWKMRYYAQNNDKRELPKECLNFEEKENKIENSHDGRSCVWNTFPMSSSNSVKEKRYTCDCDTLKNKNDNQLSLAINHPHYLRTLPVPAIISKGHQIIINNGKPNKDIVSCIVIEDHNIGNSICQNKVKIRRSSSFTNKSSKESIWTEDDYSTSEFTLTYSTSNQICLGTTNGPSRLSNLSHYEMLKNQFSYCNRISGNLEITHINGLEEIKPGEKPFDFLKHIEEIRGYLLIYQVENVPTIAMPNLRVIWGDNLFDPQHHREGKYSVYVGFVGVNKKTNVK</sequence>
<dbReference type="Gene3D" id="3.80.20.20">
    <property type="entry name" value="Receptor L-domain"/>
    <property type="match status" value="1"/>
</dbReference>
<dbReference type="WBParaSite" id="PTRK_0001320900.1">
    <property type="protein sequence ID" value="PTRK_0001320900.1"/>
    <property type="gene ID" value="PTRK_0001320900"/>
</dbReference>
<dbReference type="SUPFAM" id="SSF52058">
    <property type="entry name" value="L domain-like"/>
    <property type="match status" value="1"/>
</dbReference>
<evidence type="ECO:0000256" key="7">
    <source>
        <dbReference type="SAM" id="Phobius"/>
    </source>
</evidence>
<dbReference type="InterPro" id="IPR000494">
    <property type="entry name" value="Rcpt_L-dom"/>
</dbReference>
<dbReference type="InterPro" id="IPR018469">
    <property type="entry name" value="Dual_oxidase_maturation_fac"/>
</dbReference>
<dbReference type="PANTHER" id="PTHR31158">
    <property type="entry name" value="DUAL OXIDASE 2"/>
    <property type="match status" value="1"/>
</dbReference>
<keyword evidence="5 7" id="KW-0472">Membrane</keyword>
<dbReference type="InterPro" id="IPR036941">
    <property type="entry name" value="Rcpt_L-dom_sf"/>
</dbReference>
<dbReference type="Pfam" id="PF01030">
    <property type="entry name" value="Recep_L_domain"/>
    <property type="match status" value="1"/>
</dbReference>
<feature type="transmembrane region" description="Helical" evidence="7">
    <location>
        <begin position="30"/>
        <end position="49"/>
    </location>
</feature>
<dbReference type="AlphaFoldDB" id="A0A0N4ZWZ4"/>
<evidence type="ECO:0000313" key="10">
    <source>
        <dbReference type="WBParaSite" id="PTRK_0001320900.1"/>
    </source>
</evidence>
<feature type="transmembrane region" description="Helical" evidence="7">
    <location>
        <begin position="61"/>
        <end position="79"/>
    </location>
</feature>
<dbReference type="GO" id="GO:0015031">
    <property type="term" value="P:protein transport"/>
    <property type="evidence" value="ECO:0007669"/>
    <property type="project" value="InterPro"/>
</dbReference>
<keyword evidence="9" id="KW-1185">Reference proteome</keyword>
<keyword evidence="4 7" id="KW-1133">Transmembrane helix</keyword>
<evidence type="ECO:0000313" key="9">
    <source>
        <dbReference type="Proteomes" id="UP000038045"/>
    </source>
</evidence>
<proteinExistence type="inferred from homology"/>
<dbReference type="STRING" id="131310.A0A0N4ZWZ4"/>
<feature type="domain" description="Receptor L-domain" evidence="8">
    <location>
        <begin position="511"/>
        <end position="576"/>
    </location>
</feature>
<protein>
    <submittedName>
        <fullName evidence="10">Recep_L_domain domain-containing protein</fullName>
    </submittedName>
</protein>
<evidence type="ECO:0000256" key="1">
    <source>
        <dbReference type="ARBA" id="ARBA00004141"/>
    </source>
</evidence>
<comment type="subcellular location">
    <subcellularLocation>
        <location evidence="1">Membrane</location>
        <topology evidence="1">Multi-pass membrane protein</topology>
    </subcellularLocation>
</comment>
<evidence type="ECO:0000259" key="8">
    <source>
        <dbReference type="Pfam" id="PF01030"/>
    </source>
</evidence>
<feature type="transmembrane region" description="Helical" evidence="7">
    <location>
        <begin position="224"/>
        <end position="241"/>
    </location>
</feature>
<reference evidence="10" key="1">
    <citation type="submission" date="2017-02" db="UniProtKB">
        <authorList>
            <consortium name="WormBaseParasite"/>
        </authorList>
    </citation>
    <scope>IDENTIFICATION</scope>
</reference>
<accession>A0A0N4ZWZ4</accession>
<keyword evidence="3 7" id="KW-0812">Transmembrane</keyword>
<keyword evidence="6" id="KW-0325">Glycoprotein</keyword>
<evidence type="ECO:0000256" key="3">
    <source>
        <dbReference type="ARBA" id="ARBA00022692"/>
    </source>
</evidence>
<dbReference type="Pfam" id="PF10204">
    <property type="entry name" value="DuoxA"/>
    <property type="match status" value="1"/>
</dbReference>
<comment type="similarity">
    <text evidence="2">Belongs to the DUOXA family.</text>
</comment>
<feature type="transmembrane region" description="Helical" evidence="7">
    <location>
        <begin position="194"/>
        <end position="217"/>
    </location>
</feature>
<evidence type="ECO:0000256" key="4">
    <source>
        <dbReference type="ARBA" id="ARBA00022989"/>
    </source>
</evidence>
<organism evidence="9 10">
    <name type="scientific">Parastrongyloides trichosuri</name>
    <name type="common">Possum-specific nematode worm</name>
    <dbReference type="NCBI Taxonomy" id="131310"/>
    <lineage>
        <taxon>Eukaryota</taxon>
        <taxon>Metazoa</taxon>
        <taxon>Ecdysozoa</taxon>
        <taxon>Nematoda</taxon>
        <taxon>Chromadorea</taxon>
        <taxon>Rhabditida</taxon>
        <taxon>Tylenchina</taxon>
        <taxon>Panagrolaimomorpha</taxon>
        <taxon>Strongyloidoidea</taxon>
        <taxon>Strongyloididae</taxon>
        <taxon>Parastrongyloides</taxon>
    </lineage>
</organism>
<dbReference type="PANTHER" id="PTHR31158:SF1">
    <property type="entry name" value="DOXA1 FACTOR-RELATED"/>
    <property type="match status" value="1"/>
</dbReference>
<dbReference type="Proteomes" id="UP000038045">
    <property type="component" value="Unplaced"/>
</dbReference>
<evidence type="ECO:0000256" key="2">
    <source>
        <dbReference type="ARBA" id="ARBA00009816"/>
    </source>
</evidence>
<feature type="transmembrane region" description="Helical" evidence="7">
    <location>
        <begin position="261"/>
        <end position="288"/>
    </location>
</feature>
<dbReference type="GO" id="GO:0005789">
    <property type="term" value="C:endoplasmic reticulum membrane"/>
    <property type="evidence" value="ECO:0007669"/>
    <property type="project" value="InterPro"/>
</dbReference>
<name>A0A0N4ZWZ4_PARTI</name>